<evidence type="ECO:0000313" key="5">
    <source>
        <dbReference type="Proteomes" id="UP000295087"/>
    </source>
</evidence>
<dbReference type="EMBL" id="SNXK01000002">
    <property type="protein sequence ID" value="TDP39831.1"/>
    <property type="molecule type" value="Genomic_DNA"/>
</dbReference>
<feature type="signal peptide" evidence="1">
    <location>
        <begin position="1"/>
        <end position="16"/>
    </location>
</feature>
<evidence type="ECO:0000256" key="1">
    <source>
        <dbReference type="SAM" id="SignalP"/>
    </source>
</evidence>
<keyword evidence="1" id="KW-0732">Signal</keyword>
<comment type="caution">
    <text evidence="4">The sequence shown here is derived from an EMBL/GenBank/DDBJ whole genome shotgun (WGS) entry which is preliminary data.</text>
</comment>
<dbReference type="Pfam" id="PF24092">
    <property type="entry name" value="DUF7373_C"/>
    <property type="match status" value="1"/>
</dbReference>
<evidence type="ECO:0000259" key="2">
    <source>
        <dbReference type="Pfam" id="PF24088"/>
    </source>
</evidence>
<protein>
    <submittedName>
        <fullName evidence="4">Uncharacterized protein</fullName>
    </submittedName>
</protein>
<dbReference type="PROSITE" id="PS51257">
    <property type="entry name" value="PROKAR_LIPOPROTEIN"/>
    <property type="match status" value="1"/>
</dbReference>
<evidence type="ECO:0000313" key="4">
    <source>
        <dbReference type="EMBL" id="TDP39831.1"/>
    </source>
</evidence>
<dbReference type="AlphaFoldDB" id="A0A4R6PMU2"/>
<dbReference type="InterPro" id="IPR056463">
    <property type="entry name" value="DUF7373_C"/>
</dbReference>
<accession>A0A4R6PMU2</accession>
<sequence length="411" mass="44081">MRIRRFALALFATVLAGCGSEVTGTALPGEIDIRTLDVGSFPTEPVNAHDDDPVPDFYEMYNVAGMRIAGHVIDAAAIDPQMKYGTGARAFSDGTTPWELGDDDVAEPIAEKHKMLYGFLSTGASTDSTVSSIGWPSKEPTNEFTAATMVLQFPDAARATAAAQEFHDADLASHEGRNQPVSVPGYPAARSHWRPDSPFLRTLLPHGPYVLAFLLSVDKPDLDALTTRAATAYDKQIGALADVPVLTDEEVYTLPFDPDHLLVRTLNPDQFTFPEGDGTHTVTTRAGALHFAGASGVPLSPERDRLAEQFAAVNAEQVAFSHGSMAIRTADHASALRAVTDKLLPHHLKADAAPPPNLPHAACTENRTLDGAKRFSCVVAYKQYVGVVGGNQLLDAHQRAAAQYALFANTR</sequence>
<feature type="domain" description="DUF7373" evidence="2">
    <location>
        <begin position="55"/>
        <end position="255"/>
    </location>
</feature>
<dbReference type="Proteomes" id="UP000295087">
    <property type="component" value="Unassembled WGS sequence"/>
</dbReference>
<evidence type="ECO:0000259" key="3">
    <source>
        <dbReference type="Pfam" id="PF24092"/>
    </source>
</evidence>
<keyword evidence="5" id="KW-1185">Reference proteome</keyword>
<name>A0A4R6PMU2_NOCIG</name>
<dbReference type="Pfam" id="PF24088">
    <property type="entry name" value="DUF7373"/>
    <property type="match status" value="1"/>
</dbReference>
<dbReference type="InterPro" id="IPR055797">
    <property type="entry name" value="DUF7373"/>
</dbReference>
<proteinExistence type="predicted"/>
<feature type="domain" description="DUF7373" evidence="3">
    <location>
        <begin position="261"/>
        <end position="409"/>
    </location>
</feature>
<dbReference type="RefSeq" id="WP_067490942.1">
    <property type="nucleotide sequence ID" value="NZ_JBHXPO010000005.1"/>
</dbReference>
<reference evidence="4 5" key="1">
    <citation type="submission" date="2019-03" db="EMBL/GenBank/DDBJ databases">
        <title>Genomic Encyclopedia of Type Strains, Phase IV (KMG-IV): sequencing the most valuable type-strain genomes for metagenomic binning, comparative biology and taxonomic classification.</title>
        <authorList>
            <person name="Goeker M."/>
        </authorList>
    </citation>
    <scope>NUCLEOTIDE SEQUENCE [LARGE SCALE GENOMIC DNA]</scope>
    <source>
        <strain evidence="4 5">DSM 44496</strain>
    </source>
</reference>
<gene>
    <name evidence="4" type="ORF">DFR75_102550</name>
</gene>
<feature type="chain" id="PRO_5038773272" evidence="1">
    <location>
        <begin position="17"/>
        <end position="411"/>
    </location>
</feature>
<organism evidence="4 5">
    <name type="scientific">Nocardia ignorata</name>
    <dbReference type="NCBI Taxonomy" id="145285"/>
    <lineage>
        <taxon>Bacteria</taxon>
        <taxon>Bacillati</taxon>
        <taxon>Actinomycetota</taxon>
        <taxon>Actinomycetes</taxon>
        <taxon>Mycobacteriales</taxon>
        <taxon>Nocardiaceae</taxon>
        <taxon>Nocardia</taxon>
    </lineage>
</organism>